<dbReference type="RefSeq" id="WP_043949798.1">
    <property type="nucleotide sequence ID" value="NZ_HG966617.1"/>
</dbReference>
<evidence type="ECO:0000313" key="8">
    <source>
        <dbReference type="Proteomes" id="UP000032160"/>
    </source>
</evidence>
<dbReference type="PANTHER" id="PTHR36985:SF1">
    <property type="entry name" value="TRANSLOCATION AND ASSEMBLY MODULE SUBUNIT TAMB"/>
    <property type="match status" value="1"/>
</dbReference>
<keyword evidence="8" id="KW-1185">Reference proteome</keyword>
<proteinExistence type="predicted"/>
<dbReference type="Pfam" id="PF04357">
    <property type="entry name" value="TamB"/>
    <property type="match status" value="1"/>
</dbReference>
<dbReference type="GO" id="GO:0005886">
    <property type="term" value="C:plasma membrane"/>
    <property type="evidence" value="ECO:0007669"/>
    <property type="project" value="InterPro"/>
</dbReference>
<feature type="transmembrane region" description="Helical" evidence="5">
    <location>
        <begin position="20"/>
        <end position="46"/>
    </location>
</feature>
<keyword evidence="3 5" id="KW-1133">Transmembrane helix</keyword>
<feature type="domain" description="Translocation and assembly module TamB C-terminal" evidence="6">
    <location>
        <begin position="1044"/>
        <end position="1389"/>
    </location>
</feature>
<dbReference type="OrthoDB" id="7784409at2"/>
<keyword evidence="4 5" id="KW-0472">Membrane</keyword>
<name>X5MKY8_9HYPH</name>
<keyword evidence="2 5" id="KW-0812">Transmembrane</keyword>
<dbReference type="HOGENOM" id="CLU_002202_0_0_5"/>
<evidence type="ECO:0000256" key="1">
    <source>
        <dbReference type="ARBA" id="ARBA00004167"/>
    </source>
</evidence>
<dbReference type="GO" id="GO:0009306">
    <property type="term" value="P:protein secretion"/>
    <property type="evidence" value="ECO:0007669"/>
    <property type="project" value="InterPro"/>
</dbReference>
<evidence type="ECO:0000256" key="2">
    <source>
        <dbReference type="ARBA" id="ARBA00022692"/>
    </source>
</evidence>
<protein>
    <recommendedName>
        <fullName evidence="6">Translocation and assembly module TamB C-terminal domain-containing protein</fullName>
    </recommendedName>
</protein>
<comment type="subcellular location">
    <subcellularLocation>
        <location evidence="1">Membrane</location>
        <topology evidence="1">Single-pass membrane protein</topology>
    </subcellularLocation>
</comment>
<accession>X5MKY8</accession>
<evidence type="ECO:0000256" key="4">
    <source>
        <dbReference type="ARBA" id="ARBA00023136"/>
    </source>
</evidence>
<evidence type="ECO:0000256" key="3">
    <source>
        <dbReference type="ARBA" id="ARBA00022989"/>
    </source>
</evidence>
<evidence type="ECO:0000259" key="6">
    <source>
        <dbReference type="Pfam" id="PF04357"/>
    </source>
</evidence>
<dbReference type="STRING" id="1458461.BN1012_Phect796"/>
<dbReference type="Proteomes" id="UP000032160">
    <property type="component" value="Chromosome I"/>
</dbReference>
<dbReference type="PANTHER" id="PTHR36985">
    <property type="entry name" value="TRANSLOCATION AND ASSEMBLY MODULE SUBUNIT TAMB"/>
    <property type="match status" value="1"/>
</dbReference>
<reference evidence="7 8" key="1">
    <citation type="journal article" date="2014" name="Front. Genet.">
        <title>Genome and metabolic network of "Candidatus Phaeomarinobacter ectocarpi" Ec32, a new candidate genus of Alphaproteobacteria frequently associated with brown algae.</title>
        <authorList>
            <person name="Dittami S.M."/>
            <person name="Barbeyron T."/>
            <person name="Boyen C."/>
            <person name="Cambefort J."/>
            <person name="Collet G."/>
            <person name="Delage L."/>
            <person name="Gobet A."/>
            <person name="Groisillier A."/>
            <person name="Leblanc C."/>
            <person name="Michel G."/>
            <person name="Scornet D."/>
            <person name="Siegel A."/>
            <person name="Tapia J.E."/>
            <person name="Tonon T."/>
        </authorList>
    </citation>
    <scope>NUCLEOTIDE SEQUENCE [LARGE SCALE GENOMIC DNA]</scope>
    <source>
        <strain evidence="7 8">Ec32</strain>
    </source>
</reference>
<organism evidence="7 8">
    <name type="scientific">Candidatus Phaeomarinibacter ectocarpi</name>
    <dbReference type="NCBI Taxonomy" id="1458461"/>
    <lineage>
        <taxon>Bacteria</taxon>
        <taxon>Pseudomonadati</taxon>
        <taxon>Pseudomonadota</taxon>
        <taxon>Alphaproteobacteria</taxon>
        <taxon>Hyphomicrobiales</taxon>
        <taxon>Parvibaculaceae</taxon>
        <taxon>Candidatus Phaeomarinibacter</taxon>
    </lineage>
</organism>
<dbReference type="InterPro" id="IPR007452">
    <property type="entry name" value="TamB_C"/>
</dbReference>
<sequence>MPSFLDDVDWVRVRALGAKLLRFGLIGAGSLVALAVVVALVAFVVLQITPVREAIGARVIALLGEGDGLTIEIDGYDGIWPVQLGIEKLAVRDGGLLVLEAHDVDVSWSPWALLSGTAHVRNFQVARIDVLALPQGEDETDEPPGPLIPSLPVDVQIDAIDVPELTLAAGIAGDEPVALMMRGHLVLADGNAQTDLKVMRTDGGNFDLAVTADIAPAAQRFDLDLTLTDGAAGAPGLIASITDNDDLAQVTARATASGPVEAWDGRLAAQVGRMGTLDLTVLGDRRPGEAVDVALSFTPGSALQDLPPKLEVTAAVTGDEDDVYATDNLRVVAGDASFAGKATLTDPLDAPRLTLAGDAVNISALAGVQLPDIIRVVGDAAADASMTQIDIAALTVEADGLAASFEGQLDLDAGRASGLARLTTQDIAPWAALGDVDAAGALTARADIDTFWFDGRMDGDLTAEFMPVRLPVDGLVQAIGASLIVDGRFAAASPGDGTRIDALSLAPASGLFALDVRGTASADRLGLETNFSTQDLSRFSKLADTPLAGAASLSATLAGPTDQLSMDVALELREAQVSGVAADGVGQADLLVSSLPQGTTTVTGPVTFEGKLAGSNASVAATLASVDGATVIEDITAALLGMTVTGTASLQAGGEITADLDGAIKSLGPLGRVAGTPLGGSGTFTLNSTPGDRGNQMSAVVTLRQVNAAGVEAQLLRLRAALAPEGGVSAKVTLQRLAAGNLSAASGVVDVSGRVDRLGVAATLDGISTFDDQKGIGTLTAEAVYDGTQPAVTLSSLKGIVARTPVALEAPVNVPLNGQLRVEDLALALGNGRVAVDVMQRPGALSATARAQNVPLGLLIALTGQTTEAGGTLSGDVTIAGQGRTGNGKADITIAPVTLSSLVGADVSEIPEFTLNADWDGRLATARLTADMPGTEDLIATASLPVTARGGTPYVAPKAQLEARLNGTLDVGAVWPLMPVDGHLMAGLLKLDMTAQGPFADMDITGTARMEGGLYEGFETGVVLSPLNVSLETQGGEADVTVFARDGSTGTLAGEGSFDLRDTATDRLRVDLDMTSFRALGRDDLTALASGDIKVRWARGVEGAVEPLTIGGDVTVERLEARIPDQLASDVETIDVTRVSADGEPIDPEVDQNASNDDAPIELALNVAVPNSAFVRGRGLESEWSGRLAVAGAVTAPELRGGFQVERGTFDFLGQTFDLSGGRIEFTGGRDIDPYLDVKAVYEDDGFTAIVSLTGLSSDPTLVVTSEPLLPQEEILARILFGTSTGQLSAIQAVQLANAAATLSGASSGSGVLETMRRALGVDVLSVGDDGVEVGSYVRDGVYVGVSQGLEAGSGEVSVEVELTDEVSIESGVGTTGDTGVGVTWERDY</sequence>
<dbReference type="KEGG" id="pect:BN1012_Phect796"/>
<evidence type="ECO:0000256" key="5">
    <source>
        <dbReference type="SAM" id="Phobius"/>
    </source>
</evidence>
<gene>
    <name evidence="7" type="ORF">BN1012_Phect796</name>
</gene>
<dbReference type="EMBL" id="HG966617">
    <property type="protein sequence ID" value="CDO59010.1"/>
    <property type="molecule type" value="Genomic_DNA"/>
</dbReference>
<evidence type="ECO:0000313" key="7">
    <source>
        <dbReference type="EMBL" id="CDO59010.1"/>
    </source>
</evidence>